<keyword evidence="3" id="KW-1185">Reference proteome</keyword>
<feature type="region of interest" description="Disordered" evidence="1">
    <location>
        <begin position="107"/>
        <end position="170"/>
    </location>
</feature>
<organism evidence="2 3">
    <name type="scientific">Mycena metata</name>
    <dbReference type="NCBI Taxonomy" id="1033252"/>
    <lineage>
        <taxon>Eukaryota</taxon>
        <taxon>Fungi</taxon>
        <taxon>Dikarya</taxon>
        <taxon>Basidiomycota</taxon>
        <taxon>Agaricomycotina</taxon>
        <taxon>Agaricomycetes</taxon>
        <taxon>Agaricomycetidae</taxon>
        <taxon>Agaricales</taxon>
        <taxon>Marasmiineae</taxon>
        <taxon>Mycenaceae</taxon>
        <taxon>Mycena</taxon>
    </lineage>
</organism>
<name>A0AAD7MZW8_9AGAR</name>
<protein>
    <submittedName>
        <fullName evidence="2">Uncharacterized protein</fullName>
    </submittedName>
</protein>
<feature type="compositionally biased region" description="Basic and acidic residues" evidence="1">
    <location>
        <begin position="423"/>
        <end position="446"/>
    </location>
</feature>
<evidence type="ECO:0000256" key="1">
    <source>
        <dbReference type="SAM" id="MobiDB-lite"/>
    </source>
</evidence>
<feature type="region of interest" description="Disordered" evidence="1">
    <location>
        <begin position="465"/>
        <end position="541"/>
    </location>
</feature>
<proteinExistence type="predicted"/>
<feature type="region of interest" description="Disordered" evidence="1">
    <location>
        <begin position="64"/>
        <end position="85"/>
    </location>
</feature>
<feature type="compositionally biased region" description="Basic and acidic residues" evidence="1">
    <location>
        <begin position="369"/>
        <end position="381"/>
    </location>
</feature>
<feature type="compositionally biased region" description="Basic and acidic residues" evidence="1">
    <location>
        <begin position="472"/>
        <end position="533"/>
    </location>
</feature>
<feature type="compositionally biased region" description="Basic and acidic residues" evidence="1">
    <location>
        <begin position="389"/>
        <end position="401"/>
    </location>
</feature>
<gene>
    <name evidence="2" type="ORF">B0H16DRAFT_1465261</name>
</gene>
<feature type="compositionally biased region" description="Basic and acidic residues" evidence="1">
    <location>
        <begin position="117"/>
        <end position="138"/>
    </location>
</feature>
<evidence type="ECO:0000313" key="2">
    <source>
        <dbReference type="EMBL" id="KAJ7739593.1"/>
    </source>
</evidence>
<evidence type="ECO:0000313" key="3">
    <source>
        <dbReference type="Proteomes" id="UP001215598"/>
    </source>
</evidence>
<feature type="compositionally biased region" description="Basic and acidic residues" evidence="1">
    <location>
        <begin position="71"/>
        <end position="85"/>
    </location>
</feature>
<feature type="region of interest" description="Disordered" evidence="1">
    <location>
        <begin position="369"/>
        <end position="446"/>
    </location>
</feature>
<dbReference type="AlphaFoldDB" id="A0AAD7MZW8"/>
<sequence>MMKEKTESELSVARQPDDSWRGQIEWVRGRHEPGLSRARRARLAGARERDALLMETKRTLCVSEWEEMSGGDERREEGMREGKEDTNPLVCVWRGLWPRVPGRESRESVIANRAGKARRDPGKDPLPRPTRRETEHESPVAQDCDEAGQPRSAWGGGWGAKSGWKDGAGCQGSTASLPTLSSAGLPRASETQLTIEWVRGRHEPGLSRARRARLAGARERDALLMETKRTLCVSEWEEMSGGDERREEGMREGKEDTNPLVCVWRGLWPRVPGRESRESVIANRAGKARRDPGKDPLPRPTRRETEHESPVAQDCDEAGQPKRSIAPKAIARPAKRWRRTPHAERCDNEKKYMLMEMIELERARDVKVRARGHEAPEEHARRDTRRRHEAPEKHARCDTRGRVRARTYKSAHAGMKPRKVRARGHEAPEEHARREGGANARRDCPRDVIVQERGEEGRDVIVRECGSGSRGARRDCPRRWEQNAQERDEQTARERERGGANTRHDCPRMKVGGERASARRDCPRKGRARDVIVRGRGGHKT</sequence>
<reference evidence="2" key="1">
    <citation type="submission" date="2023-03" db="EMBL/GenBank/DDBJ databases">
        <title>Massive genome expansion in bonnet fungi (Mycena s.s.) driven by repeated elements and novel gene families across ecological guilds.</title>
        <authorList>
            <consortium name="Lawrence Berkeley National Laboratory"/>
            <person name="Harder C.B."/>
            <person name="Miyauchi S."/>
            <person name="Viragh M."/>
            <person name="Kuo A."/>
            <person name="Thoen E."/>
            <person name="Andreopoulos B."/>
            <person name="Lu D."/>
            <person name="Skrede I."/>
            <person name="Drula E."/>
            <person name="Henrissat B."/>
            <person name="Morin E."/>
            <person name="Kohler A."/>
            <person name="Barry K."/>
            <person name="LaButti K."/>
            <person name="Morin E."/>
            <person name="Salamov A."/>
            <person name="Lipzen A."/>
            <person name="Mereny Z."/>
            <person name="Hegedus B."/>
            <person name="Baldrian P."/>
            <person name="Stursova M."/>
            <person name="Weitz H."/>
            <person name="Taylor A."/>
            <person name="Grigoriev I.V."/>
            <person name="Nagy L.G."/>
            <person name="Martin F."/>
            <person name="Kauserud H."/>
        </authorList>
    </citation>
    <scope>NUCLEOTIDE SEQUENCE</scope>
    <source>
        <strain evidence="2">CBHHK182m</strain>
    </source>
</reference>
<dbReference type="Proteomes" id="UP001215598">
    <property type="component" value="Unassembled WGS sequence"/>
</dbReference>
<feature type="compositionally biased region" description="Basic and acidic residues" evidence="1">
    <location>
        <begin position="288"/>
        <end position="309"/>
    </location>
</feature>
<feature type="compositionally biased region" description="Basic residues" evidence="1">
    <location>
        <begin position="402"/>
        <end position="422"/>
    </location>
</feature>
<feature type="region of interest" description="Disordered" evidence="1">
    <location>
        <begin position="278"/>
        <end position="343"/>
    </location>
</feature>
<dbReference type="EMBL" id="JARKIB010000106">
    <property type="protein sequence ID" value="KAJ7739593.1"/>
    <property type="molecule type" value="Genomic_DNA"/>
</dbReference>
<accession>A0AAD7MZW8</accession>
<comment type="caution">
    <text evidence="2">The sequence shown here is derived from an EMBL/GenBank/DDBJ whole genome shotgun (WGS) entry which is preliminary data.</text>
</comment>